<dbReference type="AlphaFoldDB" id="A0A1S8WLL9"/>
<keyword evidence="1" id="KW-0812">Transmembrane</keyword>
<dbReference type="EMBL" id="KV905799">
    <property type="protein sequence ID" value="OON15326.1"/>
    <property type="molecule type" value="Genomic_DNA"/>
</dbReference>
<organism evidence="2 3">
    <name type="scientific">Opisthorchis viverrini</name>
    <name type="common">Southeast Asian liver fluke</name>
    <dbReference type="NCBI Taxonomy" id="6198"/>
    <lineage>
        <taxon>Eukaryota</taxon>
        <taxon>Metazoa</taxon>
        <taxon>Spiralia</taxon>
        <taxon>Lophotrochozoa</taxon>
        <taxon>Platyhelminthes</taxon>
        <taxon>Trematoda</taxon>
        <taxon>Digenea</taxon>
        <taxon>Opisthorchiida</taxon>
        <taxon>Opisthorchiata</taxon>
        <taxon>Opisthorchiidae</taxon>
        <taxon>Opisthorchis</taxon>
    </lineage>
</organism>
<evidence type="ECO:0000256" key="1">
    <source>
        <dbReference type="SAM" id="Phobius"/>
    </source>
</evidence>
<feature type="transmembrane region" description="Helical" evidence="1">
    <location>
        <begin position="76"/>
        <end position="97"/>
    </location>
</feature>
<evidence type="ECO:0000313" key="2">
    <source>
        <dbReference type="EMBL" id="OON15326.1"/>
    </source>
</evidence>
<gene>
    <name evidence="2" type="ORF">X801_08874</name>
</gene>
<proteinExistence type="predicted"/>
<dbReference type="Proteomes" id="UP000243686">
    <property type="component" value="Unassembled WGS sequence"/>
</dbReference>
<feature type="transmembrane region" description="Helical" evidence="1">
    <location>
        <begin position="7"/>
        <end position="33"/>
    </location>
</feature>
<sequence>MCRKLTFHLLFILTVLMMVVGGALIIIGGVTAWSPIYVKLSVQTNSWKPDVSLESQRESYERIAQLFQSVTRPLGIVFMVFGFILLISAVIGLFGICQFPVMTFVLNCCGYWNGDDFNANGTQFTRRDRYLDYEYP</sequence>
<keyword evidence="3" id="KW-1185">Reference proteome</keyword>
<protein>
    <submittedName>
        <fullName evidence="2">Uncharacterized protein</fullName>
    </submittedName>
</protein>
<name>A0A1S8WLL9_OPIVI</name>
<reference evidence="2 3" key="1">
    <citation type="submission" date="2015-03" db="EMBL/GenBank/DDBJ databases">
        <title>Draft genome of the nematode, Opisthorchis viverrini.</title>
        <authorList>
            <person name="Mitreva M."/>
        </authorList>
    </citation>
    <scope>NUCLEOTIDE SEQUENCE [LARGE SCALE GENOMIC DNA]</scope>
    <source>
        <strain evidence="2">Khon Kaen</strain>
    </source>
</reference>
<keyword evidence="1" id="KW-0472">Membrane</keyword>
<feature type="non-terminal residue" evidence="2">
    <location>
        <position position="136"/>
    </location>
</feature>
<evidence type="ECO:0000313" key="3">
    <source>
        <dbReference type="Proteomes" id="UP000243686"/>
    </source>
</evidence>
<keyword evidence="1" id="KW-1133">Transmembrane helix</keyword>
<accession>A0A1S8WLL9</accession>